<name>A0A3Q1J7M2_ANATE</name>
<comment type="similarity">
    <text evidence="2">Belongs to the protein prenyltransferase subunit alpha family.</text>
</comment>
<dbReference type="EC" id="2.5.1.58" evidence="4"/>
<dbReference type="OMA" id="WAIRTFN"/>
<keyword evidence="5" id="KW-0637">Prenyltransferase</keyword>
<dbReference type="InParanoid" id="A0A3Q1J7M2"/>
<dbReference type="FunFam" id="1.25.40.120:FF:000002">
    <property type="entry name" value="Protein farnesyltransferase/geranylgeranyltransferase type-1 subunit alpha"/>
    <property type="match status" value="1"/>
</dbReference>
<dbReference type="OrthoDB" id="272289at2759"/>
<evidence type="ECO:0000256" key="11">
    <source>
        <dbReference type="ARBA" id="ARBA00041392"/>
    </source>
</evidence>
<protein>
    <recommendedName>
        <fullName evidence="10">Protein farnesyltransferase/geranylgeranyltransferase type-1 subunit alpha</fullName>
        <ecNumber evidence="4">2.5.1.58</ecNumber>
        <ecNumber evidence="3">2.5.1.59</ecNumber>
    </recommendedName>
    <alternativeName>
        <fullName evidence="13">CAAX farnesyltransferase subunit alpha</fullName>
    </alternativeName>
    <alternativeName>
        <fullName evidence="12">FTase-alpha</fullName>
    </alternativeName>
    <alternativeName>
        <fullName evidence="11">Ras proteins prenyltransferase subunit alpha</fullName>
    </alternativeName>
    <alternativeName>
        <fullName evidence="14">Type I protein geranyl-geranyltransferase subunit alpha</fullName>
    </alternativeName>
</protein>
<dbReference type="PANTHER" id="PTHR11129:SF1">
    <property type="entry name" value="PROTEIN FARNESYLTRANSFERASE_GERANYLGERANYLTRANSFERASE TYPE-1 SUBUNIT ALPHA"/>
    <property type="match status" value="1"/>
</dbReference>
<gene>
    <name evidence="20" type="primary">FNTA</name>
</gene>
<evidence type="ECO:0000256" key="18">
    <source>
        <dbReference type="ARBA" id="ARBA00063604"/>
    </source>
</evidence>
<evidence type="ECO:0000256" key="14">
    <source>
        <dbReference type="ARBA" id="ARBA00043219"/>
    </source>
</evidence>
<dbReference type="GeneID" id="113161138"/>
<feature type="region of interest" description="Disordered" evidence="19">
    <location>
        <begin position="350"/>
        <end position="373"/>
    </location>
</feature>
<reference evidence="20" key="2">
    <citation type="submission" date="2025-08" db="UniProtKB">
        <authorList>
            <consortium name="Ensembl"/>
        </authorList>
    </citation>
    <scope>IDENTIFICATION</scope>
</reference>
<dbReference type="Gene3D" id="1.25.40.120">
    <property type="entry name" value="Protein prenylyltransferase"/>
    <property type="match status" value="1"/>
</dbReference>
<keyword evidence="21" id="KW-1185">Reference proteome</keyword>
<dbReference type="GeneTree" id="ENSGT00550000074935"/>
<comment type="catalytic activity">
    <reaction evidence="16">
        <text>geranylgeranyl diphosphate + L-cysteinyl-[protein] = S-geranylgeranyl-L-cysteinyl-[protein] + diphosphate</text>
        <dbReference type="Rhea" id="RHEA:21240"/>
        <dbReference type="Rhea" id="RHEA-COMP:10131"/>
        <dbReference type="Rhea" id="RHEA-COMP:11537"/>
        <dbReference type="ChEBI" id="CHEBI:29950"/>
        <dbReference type="ChEBI" id="CHEBI:33019"/>
        <dbReference type="ChEBI" id="CHEBI:57533"/>
        <dbReference type="ChEBI" id="CHEBI:86021"/>
        <dbReference type="EC" id="2.5.1.59"/>
    </reaction>
</comment>
<dbReference type="GO" id="GO:0004660">
    <property type="term" value="F:protein farnesyltransferase activity"/>
    <property type="evidence" value="ECO:0007669"/>
    <property type="project" value="UniProtKB-EC"/>
</dbReference>
<evidence type="ECO:0000256" key="9">
    <source>
        <dbReference type="ARBA" id="ARBA00022990"/>
    </source>
</evidence>
<reference evidence="20" key="3">
    <citation type="submission" date="2025-09" db="UniProtKB">
        <authorList>
            <consortium name="Ensembl"/>
        </authorList>
    </citation>
    <scope>IDENTIFICATION</scope>
</reference>
<evidence type="ECO:0000256" key="12">
    <source>
        <dbReference type="ARBA" id="ARBA00042436"/>
    </source>
</evidence>
<evidence type="ECO:0000256" key="2">
    <source>
        <dbReference type="ARBA" id="ARBA00006734"/>
    </source>
</evidence>
<dbReference type="GO" id="GO:0005965">
    <property type="term" value="C:protein farnesyltransferase complex"/>
    <property type="evidence" value="ECO:0007669"/>
    <property type="project" value="TreeGrafter"/>
</dbReference>
<organism evidence="20 21">
    <name type="scientific">Anabas testudineus</name>
    <name type="common">Climbing perch</name>
    <name type="synonym">Anthias testudineus</name>
    <dbReference type="NCBI Taxonomy" id="64144"/>
    <lineage>
        <taxon>Eukaryota</taxon>
        <taxon>Metazoa</taxon>
        <taxon>Chordata</taxon>
        <taxon>Craniata</taxon>
        <taxon>Vertebrata</taxon>
        <taxon>Euteleostomi</taxon>
        <taxon>Actinopterygii</taxon>
        <taxon>Neopterygii</taxon>
        <taxon>Teleostei</taxon>
        <taxon>Neoteleostei</taxon>
        <taxon>Acanthomorphata</taxon>
        <taxon>Anabantaria</taxon>
        <taxon>Anabantiformes</taxon>
        <taxon>Anabantoidei</taxon>
        <taxon>Anabantidae</taxon>
        <taxon>Anabas</taxon>
    </lineage>
</organism>
<keyword evidence="8" id="KW-0460">Magnesium</keyword>
<dbReference type="RefSeq" id="XP_026214465.1">
    <property type="nucleotide sequence ID" value="XM_026358680.1"/>
</dbReference>
<evidence type="ECO:0000256" key="19">
    <source>
        <dbReference type="SAM" id="MobiDB-lite"/>
    </source>
</evidence>
<keyword evidence="7" id="KW-0677">Repeat</keyword>
<dbReference type="GO" id="GO:0005953">
    <property type="term" value="C:CAAX-protein geranylgeranyltransferase complex"/>
    <property type="evidence" value="ECO:0007669"/>
    <property type="project" value="TreeGrafter"/>
</dbReference>
<evidence type="ECO:0000256" key="3">
    <source>
        <dbReference type="ARBA" id="ARBA00012700"/>
    </source>
</evidence>
<dbReference type="Ensembl" id="ENSATET00000026822.3">
    <property type="protein sequence ID" value="ENSATEP00000026398.1"/>
    <property type="gene ID" value="ENSATEG00000018297.3"/>
</dbReference>
<dbReference type="SUPFAM" id="SSF48439">
    <property type="entry name" value="Protein prenylyltransferase"/>
    <property type="match status" value="1"/>
</dbReference>
<dbReference type="Proteomes" id="UP000265040">
    <property type="component" value="Chromosome 10"/>
</dbReference>
<evidence type="ECO:0000256" key="10">
    <source>
        <dbReference type="ARBA" id="ARBA00040965"/>
    </source>
</evidence>
<evidence type="ECO:0000313" key="20">
    <source>
        <dbReference type="Ensembl" id="ENSATEP00000026398.1"/>
    </source>
</evidence>
<evidence type="ECO:0000256" key="5">
    <source>
        <dbReference type="ARBA" id="ARBA00022602"/>
    </source>
</evidence>
<evidence type="ECO:0000256" key="15">
    <source>
        <dbReference type="ARBA" id="ARBA00050225"/>
    </source>
</evidence>
<dbReference type="Pfam" id="PF01239">
    <property type="entry name" value="PPTA"/>
    <property type="match status" value="5"/>
</dbReference>
<dbReference type="FunCoup" id="A0A3Q1J7M2">
    <property type="interactions" value="574"/>
</dbReference>
<dbReference type="GO" id="GO:0004662">
    <property type="term" value="F:CAAX-protein geranylgeranyltransferase activity"/>
    <property type="evidence" value="ECO:0007669"/>
    <property type="project" value="UniProtKB-EC"/>
</dbReference>
<reference evidence="20" key="1">
    <citation type="submission" date="2021-04" db="EMBL/GenBank/DDBJ databases">
        <authorList>
            <consortium name="Wellcome Sanger Institute Data Sharing"/>
        </authorList>
    </citation>
    <scope>NUCLEOTIDE SEQUENCE [LARGE SCALE GENOMIC DNA]</scope>
</reference>
<dbReference type="PANTHER" id="PTHR11129">
    <property type="entry name" value="PROTEIN FARNESYLTRANSFERASE ALPHA SUBUNIT/RAB GERANYLGERANYL TRANSFERASE ALPHA SUBUNIT"/>
    <property type="match status" value="1"/>
</dbReference>
<evidence type="ECO:0000256" key="8">
    <source>
        <dbReference type="ARBA" id="ARBA00022842"/>
    </source>
</evidence>
<keyword evidence="6" id="KW-0808">Transferase</keyword>
<dbReference type="STRING" id="64144.ENSATEP00000026398"/>
<feature type="compositionally biased region" description="Polar residues" evidence="19">
    <location>
        <begin position="364"/>
        <end position="373"/>
    </location>
</feature>
<evidence type="ECO:0000256" key="13">
    <source>
        <dbReference type="ARBA" id="ARBA00043086"/>
    </source>
</evidence>
<dbReference type="EC" id="2.5.1.59" evidence="3"/>
<evidence type="ECO:0000256" key="1">
    <source>
        <dbReference type="ARBA" id="ARBA00001946"/>
    </source>
</evidence>
<accession>A0A3Q1J7M2</accession>
<comment type="function">
    <text evidence="17">Essential subunit of both the farnesyltransferase and the geranylgeranyltransferase complex. Contributes to the transfer of a farnesyl or geranylgeranyl moiety from farnesyl or geranylgeranyl diphosphate to a cysteine at the fourth position from the C-terminus of several proteins having the C-terminal sequence Cys-aliphatic-aliphatic-X. May positively regulate neuromuscular junction development downstream of MUSK via its function in RAC1 prenylation and activation.</text>
</comment>
<comment type="cofactor">
    <cofactor evidence="1">
        <name>Mg(2+)</name>
        <dbReference type="ChEBI" id="CHEBI:18420"/>
    </cofactor>
</comment>
<evidence type="ECO:0000256" key="7">
    <source>
        <dbReference type="ARBA" id="ARBA00022737"/>
    </source>
</evidence>
<keyword evidence="9" id="KW-0007">Acetylation</keyword>
<sequence length="373" mass="43871">MSGVEETSSESVEVKEDTEFDVEAEDHLGDGFVVDHTRYIFYRDRKEWADLEPVPQDDGPNPVVKIAYSDKFSDVYDYFRALLKKDERSERAFALTAEAIELNAANYTVWHYRRVLLQALSKDLREEMKYITAIIEDQPKNYQVWHHRRMVVEWLNDPSEELEFIADILSQDAKNYHAWQHRQWVIQEYKLWDNELEFVESLLEEDVRNNSAWNQRHFVISHTTGFSDAAIVEREIQYCLNQIKKAPHNESVWNYLKGMLQDRGLSSQPGLLERILDLKETHCSPYLLAFLYDCYEDALENSSQKENVDKQEQKDILRKALEICDSLAQEKDVIRKEYWLFLARSLKSRYGSNEPLPDNPEPSSPVSGQQEMS</sequence>
<evidence type="ECO:0000256" key="6">
    <source>
        <dbReference type="ARBA" id="ARBA00022679"/>
    </source>
</evidence>
<evidence type="ECO:0000256" key="4">
    <source>
        <dbReference type="ARBA" id="ARBA00012702"/>
    </source>
</evidence>
<comment type="subunit">
    <text evidence="18">Heterodimer of FNTA and FNTB (farnesyltransferase). Heterodimer of FNTA and PGGT1B (geranylgeranyltransferase).</text>
</comment>
<proteinExistence type="inferred from homology"/>
<comment type="catalytic activity">
    <reaction evidence="15">
        <text>L-cysteinyl-[protein] + (2E,6E)-farnesyl diphosphate = S-(2E,6E)-farnesyl-L-cysteinyl-[protein] + diphosphate</text>
        <dbReference type="Rhea" id="RHEA:13345"/>
        <dbReference type="Rhea" id="RHEA-COMP:10131"/>
        <dbReference type="Rhea" id="RHEA-COMP:11535"/>
        <dbReference type="ChEBI" id="CHEBI:29950"/>
        <dbReference type="ChEBI" id="CHEBI:33019"/>
        <dbReference type="ChEBI" id="CHEBI:86019"/>
        <dbReference type="ChEBI" id="CHEBI:175763"/>
        <dbReference type="EC" id="2.5.1.58"/>
    </reaction>
</comment>
<dbReference type="InterPro" id="IPR002088">
    <property type="entry name" value="Prenyl_trans_a"/>
</dbReference>
<evidence type="ECO:0000256" key="16">
    <source>
        <dbReference type="ARBA" id="ARBA00050428"/>
    </source>
</evidence>
<evidence type="ECO:0000313" key="21">
    <source>
        <dbReference type="Proteomes" id="UP000265040"/>
    </source>
</evidence>
<dbReference type="AlphaFoldDB" id="A0A3Q1J7M2"/>
<dbReference type="PROSITE" id="PS51147">
    <property type="entry name" value="PFTA"/>
    <property type="match status" value="5"/>
</dbReference>
<evidence type="ECO:0000256" key="17">
    <source>
        <dbReference type="ARBA" id="ARBA00055408"/>
    </source>
</evidence>